<feature type="domain" description="Copper amine oxidase-like N-terminal" evidence="1">
    <location>
        <begin position="3"/>
        <end position="40"/>
    </location>
</feature>
<gene>
    <name evidence="2" type="ORF">PACILC2_08140</name>
</gene>
<protein>
    <recommendedName>
        <fullName evidence="1">Copper amine oxidase-like N-terminal domain-containing protein</fullName>
    </recommendedName>
</protein>
<accession>A0ABQ4N252</accession>
<name>A0ABQ4N252_9BACL</name>
<dbReference type="InterPro" id="IPR012854">
    <property type="entry name" value="Cu_amine_oxidase-like_N"/>
</dbReference>
<comment type="caution">
    <text evidence="2">The sequence shown here is derived from an EMBL/GenBank/DDBJ whole genome shotgun (WGS) entry which is preliminary data.</text>
</comment>
<evidence type="ECO:0000259" key="1">
    <source>
        <dbReference type="Pfam" id="PF07833"/>
    </source>
</evidence>
<sequence>MTLTKAPIAEKSRTLVPLRVISEGLGVPVEWDAVNRYVWIGSKDIPKVEDIVEAVDIKPYKHYFKGKLGESVLENSKNNFKPHTKVRILKEQDFPVIISDDIYYRMDIAKDKDGNEFIRTSSTQKDLWGYRITCYKQDSRLSFAKNCPVAVNVSKTP</sequence>
<dbReference type="EMBL" id="BOVJ01000024">
    <property type="protein sequence ID" value="GIQ62246.1"/>
    <property type="molecule type" value="Genomic_DNA"/>
</dbReference>
<evidence type="ECO:0000313" key="3">
    <source>
        <dbReference type="Proteomes" id="UP000680304"/>
    </source>
</evidence>
<evidence type="ECO:0000313" key="2">
    <source>
        <dbReference type="EMBL" id="GIQ62246.1"/>
    </source>
</evidence>
<dbReference type="InterPro" id="IPR036582">
    <property type="entry name" value="Mao_N_sf"/>
</dbReference>
<keyword evidence="3" id="KW-1185">Reference proteome</keyword>
<reference evidence="2 3" key="1">
    <citation type="submission" date="2021-04" db="EMBL/GenBank/DDBJ databases">
        <title>Draft genome sequence of Paenibacillus cisolokensis, LC2-13A.</title>
        <authorList>
            <person name="Uke A."/>
            <person name="Chhe C."/>
            <person name="Baramee S."/>
            <person name="Kosugi A."/>
        </authorList>
    </citation>
    <scope>NUCLEOTIDE SEQUENCE [LARGE SCALE GENOMIC DNA]</scope>
    <source>
        <strain evidence="2 3">LC2-13A</strain>
    </source>
</reference>
<dbReference type="SUPFAM" id="SSF55383">
    <property type="entry name" value="Copper amine oxidase, domain N"/>
    <property type="match status" value="1"/>
</dbReference>
<dbReference type="Proteomes" id="UP000680304">
    <property type="component" value="Unassembled WGS sequence"/>
</dbReference>
<dbReference type="Pfam" id="PF07833">
    <property type="entry name" value="Cu_amine_oxidN1"/>
    <property type="match status" value="1"/>
</dbReference>
<organism evidence="2 3">
    <name type="scientific">Paenibacillus cisolokensis</name>
    <dbReference type="NCBI Taxonomy" id="1658519"/>
    <lineage>
        <taxon>Bacteria</taxon>
        <taxon>Bacillati</taxon>
        <taxon>Bacillota</taxon>
        <taxon>Bacilli</taxon>
        <taxon>Bacillales</taxon>
        <taxon>Paenibacillaceae</taxon>
        <taxon>Paenibacillus</taxon>
    </lineage>
</organism>
<proteinExistence type="predicted"/>